<feature type="transmembrane region" description="Helical" evidence="2">
    <location>
        <begin position="121"/>
        <end position="140"/>
    </location>
</feature>
<sequence>MLSKITAAPTPSLRGFCATAIIDLAKTGILPTYSKRTLSKPASSSSVLSVFFDQNLMCPMTRHKGAQLPTRSQRYLTDKCILLDLDSPIETPSRAPEKTSLPDNSSSAYAKQPMGKPRVPVVFWLLLTISLSLVMGTVLLSNNMKHLKTVSHYFGFDLFPQEVRPPPPKALPRPTPPATFTLPLHIIEPPMVQTASTFLRTWRISGAAMCAALRNAGIETSDWAAASFNADTFECFFEQSGKREKDQLPSSIFVIVRGDAAGTINNMRVKIINPETDENGQLDPGILRIFEIMLQQPQWLDFHQTLNAIKNLKDIKEDGFGASIGFTREVLNPGNYNFTLSLDATSGPQKSTRNYFSGRRWLPLPDPAVEIDSAQPESVSKPPHTEAPAESQEHRH</sequence>
<dbReference type="AlphaFoldDB" id="Q93L34"/>
<keyword evidence="2" id="KW-0472">Membrane</keyword>
<evidence type="ECO:0000313" key="3">
    <source>
        <dbReference type="EMBL" id="AAK77323.1"/>
    </source>
</evidence>
<evidence type="ECO:0000256" key="2">
    <source>
        <dbReference type="SAM" id="Phobius"/>
    </source>
</evidence>
<accession>Q93L34</accession>
<gene>
    <name evidence="3" type="primary">pssV</name>
</gene>
<dbReference type="InterPro" id="IPR046071">
    <property type="entry name" value="DUF6030"/>
</dbReference>
<reference evidence="3" key="2">
    <citation type="submission" date="2001-07" db="EMBL/GenBank/DDBJ databases">
        <title>Molecular and functional analysis of the exopolysaccharide biosynthesis locus pss from Rhizobium leguminosarum bv. viciae VF39.</title>
        <authorList>
            <person name="Ivashina T.V."/>
            <person name="Sadykov M.R."/>
            <person name="Kalinchuk N.A."/>
            <person name="Senchenkova S.N."/>
            <person name="Druzhinina T.N."/>
            <person name="Grachev A.A."/>
            <person name="Shashkov A.S."/>
            <person name="Shibaev V.N."/>
            <person name="Kanapin A.A."/>
            <person name="Shlyapnikov M.G."/>
            <person name="van Workum W.A."/>
            <person name="Kijne J.W."/>
            <person name="Ksenzenko V.N."/>
        </authorList>
    </citation>
    <scope>NUCLEOTIDE SEQUENCE</scope>
    <source>
        <strain evidence="3">VF39</strain>
    </source>
</reference>
<organism evidence="3">
    <name type="scientific">Rhizobium leguminosarum bv. viciae</name>
    <dbReference type="NCBI Taxonomy" id="387"/>
    <lineage>
        <taxon>Bacteria</taxon>
        <taxon>Pseudomonadati</taxon>
        <taxon>Pseudomonadota</taxon>
        <taxon>Alphaproteobacteria</taxon>
        <taxon>Hyphomicrobiales</taxon>
        <taxon>Rhizobiaceae</taxon>
        <taxon>Rhizobium/Agrobacterium group</taxon>
        <taxon>Rhizobium</taxon>
    </lineage>
</organism>
<keyword evidence="2" id="KW-1133">Transmembrane helix</keyword>
<name>Q93L34_RHILV</name>
<reference evidence="3" key="1">
    <citation type="journal article" date="1998" name="Mol. Biol. (Mosk.)">
        <title>Structure-functional organization of exopolysaccharide biosynthetic genes in Rhizobium leguminosarum bv. viciae VF39.</title>
        <authorList>
            <person name="Sadykov M.R."/>
            <person name="Ivashina T.V."/>
            <person name="Kanapin A.A."/>
            <person name="Shliapnikov M.G."/>
            <person name="Ksenzenko V.N."/>
        </authorList>
    </citation>
    <scope>NUCLEOTIDE SEQUENCE</scope>
    <source>
        <strain evidence="3">VF39</strain>
    </source>
</reference>
<protein>
    <submittedName>
        <fullName evidence="3">PssV</fullName>
    </submittedName>
</protein>
<feature type="region of interest" description="Disordered" evidence="1">
    <location>
        <begin position="91"/>
        <end position="113"/>
    </location>
</feature>
<proteinExistence type="predicted"/>
<evidence type="ECO:0000256" key="1">
    <source>
        <dbReference type="SAM" id="MobiDB-lite"/>
    </source>
</evidence>
<dbReference type="Pfam" id="PF19495">
    <property type="entry name" value="DUF6030"/>
    <property type="match status" value="1"/>
</dbReference>
<feature type="region of interest" description="Disordered" evidence="1">
    <location>
        <begin position="366"/>
        <end position="396"/>
    </location>
</feature>
<keyword evidence="2" id="KW-0812">Transmembrane</keyword>
<dbReference type="EMBL" id="AF028810">
    <property type="protein sequence ID" value="AAK77323.1"/>
    <property type="molecule type" value="Genomic_DNA"/>
</dbReference>